<name>A0A0H3NSP9_YERE1</name>
<evidence type="ECO:0000313" key="2">
    <source>
        <dbReference type="Proteomes" id="UP000008084"/>
    </source>
</evidence>
<evidence type="ECO:0000313" key="1">
    <source>
        <dbReference type="EMBL" id="CBY28238.1"/>
    </source>
</evidence>
<dbReference type="EMBL" id="FR729477">
    <property type="protein sequence ID" value="CBY28238.1"/>
    <property type="molecule type" value="Genomic_DNA"/>
</dbReference>
<dbReference type="Proteomes" id="UP000008084">
    <property type="component" value="Chromosome"/>
</dbReference>
<protein>
    <submittedName>
        <fullName evidence="1">Uncharacterized protein</fullName>
    </submittedName>
</protein>
<organism evidence="1 2">
    <name type="scientific">Yersinia enterocolitica subsp. palearctica serotype O:3 (strain DSM 13030 / CIP 106945 / Y11)</name>
    <dbReference type="NCBI Taxonomy" id="930944"/>
    <lineage>
        <taxon>Bacteria</taxon>
        <taxon>Pseudomonadati</taxon>
        <taxon>Pseudomonadota</taxon>
        <taxon>Gammaproteobacteria</taxon>
        <taxon>Enterobacterales</taxon>
        <taxon>Yersiniaceae</taxon>
        <taxon>Yersinia</taxon>
    </lineage>
</organism>
<dbReference type="KEGG" id="yey:Y11_42921"/>
<proteinExistence type="predicted"/>
<dbReference type="AlphaFoldDB" id="A0A0H3NSP9"/>
<dbReference type="PATRIC" id="fig|930944.6.peg.4269"/>
<dbReference type="HOGENOM" id="CLU_3319588_0_0_6"/>
<reference evidence="1 2" key="1">
    <citation type="journal article" date="2011" name="J. Bacteriol.">
        <title>Complete genome sequence of Yersinia enterocolitica subsp. palearctica serogroup O:3.</title>
        <authorList>
            <person name="Batzilla J."/>
            <person name="Hoper D."/>
            <person name="Antonenka U."/>
            <person name="Heesemann J."/>
            <person name="Rakin A."/>
        </authorList>
    </citation>
    <scope>NUCLEOTIDE SEQUENCE [LARGE SCALE GENOMIC DNA]</scope>
    <source>
        <strain evidence="2">DSM 13030 / CIP 106945 / Y11</strain>
    </source>
</reference>
<gene>
    <name evidence="1" type="ordered locus">Y11_42921</name>
</gene>
<accession>A0A0H3NSP9</accession>
<sequence length="39" mass="4574">MSPLNMWAASLYNRLYFFALCPMLLALLPTPLQHHVNWV</sequence>